<dbReference type="InterPro" id="IPR001509">
    <property type="entry name" value="Epimerase_deHydtase"/>
</dbReference>
<evidence type="ECO:0000259" key="1">
    <source>
        <dbReference type="Pfam" id="PF01370"/>
    </source>
</evidence>
<evidence type="ECO:0000313" key="3">
    <source>
        <dbReference type="Proteomes" id="UP000630353"/>
    </source>
</evidence>
<dbReference type="EMBL" id="BMZS01000002">
    <property type="protein sequence ID" value="GHD43151.1"/>
    <property type="molecule type" value="Genomic_DNA"/>
</dbReference>
<dbReference type="Proteomes" id="UP000630353">
    <property type="component" value="Unassembled WGS sequence"/>
</dbReference>
<gene>
    <name evidence="2" type="ORF">GCM10017083_08900</name>
</gene>
<keyword evidence="3" id="KW-1185">Reference proteome</keyword>
<name>A0A919CNP1_9PROT</name>
<dbReference type="AlphaFoldDB" id="A0A919CNP1"/>
<accession>A0A919CNP1</accession>
<protein>
    <submittedName>
        <fullName evidence="2">Nucleoside-diphosphate sugar epimerase</fullName>
    </submittedName>
</protein>
<reference evidence="2" key="2">
    <citation type="submission" date="2020-09" db="EMBL/GenBank/DDBJ databases">
        <authorList>
            <person name="Sun Q."/>
            <person name="Kim S."/>
        </authorList>
    </citation>
    <scope>NUCLEOTIDE SEQUENCE</scope>
    <source>
        <strain evidence="2">KCTC 42651</strain>
    </source>
</reference>
<sequence>MRILLTGGGFLGAWIASRLTRGNVEVRVFERHHDRTLARTIAGEAADRLDWQVGDIVDTGAVAAAAEGCDGIVHLAGVLTPACQDDPLAGARINVLGTLNVFEAARRHGIRQVVYTSSGGVYGPDDRPEPFPTTHYGAFKLANEGSARAYWEDAGIASMGFRPFVVYGPGRASGLTAGPTLACRAAARGEPYVIPFTGSAGMVHVDDVAAAYEAASRTELTGAHTMNLTGRVATMDEVAAAIRRIVPGSDIRADGPALPSGTSAANEWGNGALPLGRERTLDEGLAETVAFYRQTRG</sequence>
<dbReference type="CDD" id="cd08946">
    <property type="entry name" value="SDR_e"/>
    <property type="match status" value="1"/>
</dbReference>
<evidence type="ECO:0000313" key="2">
    <source>
        <dbReference type="EMBL" id="GHD43151.1"/>
    </source>
</evidence>
<dbReference type="RefSeq" id="WP_189987728.1">
    <property type="nucleotide sequence ID" value="NZ_BMZS01000002.1"/>
</dbReference>
<dbReference type="SUPFAM" id="SSF51735">
    <property type="entry name" value="NAD(P)-binding Rossmann-fold domains"/>
    <property type="match status" value="1"/>
</dbReference>
<reference evidence="2" key="1">
    <citation type="journal article" date="2014" name="Int. J. Syst. Evol. Microbiol.">
        <title>Complete genome sequence of Corynebacterium casei LMG S-19264T (=DSM 44701T), isolated from a smear-ripened cheese.</title>
        <authorList>
            <consortium name="US DOE Joint Genome Institute (JGI-PGF)"/>
            <person name="Walter F."/>
            <person name="Albersmeier A."/>
            <person name="Kalinowski J."/>
            <person name="Ruckert C."/>
        </authorList>
    </citation>
    <scope>NUCLEOTIDE SEQUENCE</scope>
    <source>
        <strain evidence="2">KCTC 42651</strain>
    </source>
</reference>
<feature type="domain" description="NAD-dependent epimerase/dehydratase" evidence="1">
    <location>
        <begin position="3"/>
        <end position="219"/>
    </location>
</feature>
<dbReference type="Gene3D" id="3.40.50.720">
    <property type="entry name" value="NAD(P)-binding Rossmann-like Domain"/>
    <property type="match status" value="1"/>
</dbReference>
<dbReference type="InterPro" id="IPR036291">
    <property type="entry name" value="NAD(P)-bd_dom_sf"/>
</dbReference>
<organism evidence="2 3">
    <name type="scientific">Thalassobaculum fulvum</name>
    <dbReference type="NCBI Taxonomy" id="1633335"/>
    <lineage>
        <taxon>Bacteria</taxon>
        <taxon>Pseudomonadati</taxon>
        <taxon>Pseudomonadota</taxon>
        <taxon>Alphaproteobacteria</taxon>
        <taxon>Rhodospirillales</taxon>
        <taxon>Thalassobaculaceae</taxon>
        <taxon>Thalassobaculum</taxon>
    </lineage>
</organism>
<dbReference type="PANTHER" id="PTHR43245">
    <property type="entry name" value="BIFUNCTIONAL POLYMYXIN RESISTANCE PROTEIN ARNA"/>
    <property type="match status" value="1"/>
</dbReference>
<comment type="caution">
    <text evidence="2">The sequence shown here is derived from an EMBL/GenBank/DDBJ whole genome shotgun (WGS) entry which is preliminary data.</text>
</comment>
<proteinExistence type="predicted"/>
<dbReference type="InterPro" id="IPR050177">
    <property type="entry name" value="Lipid_A_modif_metabolic_enz"/>
</dbReference>
<dbReference type="Pfam" id="PF01370">
    <property type="entry name" value="Epimerase"/>
    <property type="match status" value="1"/>
</dbReference>